<evidence type="ECO:0000256" key="16">
    <source>
        <dbReference type="ARBA" id="ARBA00023136"/>
    </source>
</evidence>
<dbReference type="InterPro" id="IPR007627">
    <property type="entry name" value="RNA_pol_sigma70_r2"/>
</dbReference>
<dbReference type="GO" id="GO:0006614">
    <property type="term" value="P:SRP-dependent cotranslational protein targeting to membrane"/>
    <property type="evidence" value="ECO:0007669"/>
    <property type="project" value="InterPro"/>
</dbReference>
<dbReference type="Pfam" id="PF02687">
    <property type="entry name" value="FtsX"/>
    <property type="match status" value="1"/>
</dbReference>
<dbReference type="PROSITE" id="PS00715">
    <property type="entry name" value="SIGMA70_1"/>
    <property type="match status" value="1"/>
</dbReference>
<dbReference type="InterPro" id="IPR007630">
    <property type="entry name" value="RNA_pol_sigma70_r4"/>
</dbReference>
<evidence type="ECO:0000256" key="1">
    <source>
        <dbReference type="ARBA" id="ARBA00004170"/>
    </source>
</evidence>
<dbReference type="NCBIfam" id="TIGR02392">
    <property type="entry name" value="rpoH_proteo"/>
    <property type="match status" value="1"/>
</dbReference>
<dbReference type="GO" id="GO:0005886">
    <property type="term" value="C:plasma membrane"/>
    <property type="evidence" value="ECO:0007669"/>
    <property type="project" value="UniProtKB-SubCell"/>
</dbReference>
<evidence type="ECO:0000256" key="10">
    <source>
        <dbReference type="ARBA" id="ARBA00022989"/>
    </source>
</evidence>
<keyword evidence="23" id="KW-1185">Reference proteome</keyword>
<dbReference type="Gene3D" id="1.20.120.140">
    <property type="entry name" value="Signal recognition particle SRP54, nucleotide-binding domain"/>
    <property type="match status" value="1"/>
</dbReference>
<dbReference type="Pfam" id="PF04545">
    <property type="entry name" value="Sigma70_r4"/>
    <property type="match status" value="1"/>
</dbReference>
<evidence type="ECO:0000256" key="18">
    <source>
        <dbReference type="ARBA" id="ARBA00023170"/>
    </source>
</evidence>
<evidence type="ECO:0000259" key="21">
    <source>
        <dbReference type="PROSITE" id="PS50893"/>
    </source>
</evidence>
<evidence type="ECO:0000256" key="7">
    <source>
        <dbReference type="ARBA" id="ARBA00022741"/>
    </source>
</evidence>
<sequence>MAARSTAKRTGLFGRLKNGLAKTRTQLAQGVGNLLLGEREIDDTVLEDLETALLITDVGIDTTTSIMADLAQQVKRKELNNTRALHGALGRLLKARLEPLQKDLTLTDKKPHVIFFVGVNGVGKTTTIGKLAKQLQNQGKNVMLAAGDTFRAAAVEQLQVWGERNNVPVIAQAQGSDSASVAFDALQSAQARGADVLLVDTAGRLQDKAQLMDELKKVHRVVKRLDDSAPHDVVLVLDGGVGQNALSQVRLFNEAVDLTGLAITKLDGSAKAGVIFSIAALQDINLPVYFVGVGEGIDDLRQFVADDFVEALLDQDFKDSLERSMCFLTGHSGAGKSTFLKLLLRAEMPSRGRLLVNGVDIVQLPDKRLPRYRQNLGVVFQDHHLLAQRSVFENVALPLRVMGMREREVGRRVRAALTRVELLGKENLFPRHLSTGEQQRVGIARAVVTRPKILLADVGTTVIIASHDVPLIESMGLRILIDPGSATGNGFVTRAAKDPWRGTGWQPFAWVRDHARVGSESINFISTRIGTSFLVWLVVGIALALPAGLWILQINMEAMSQGWEGRPGLSVYFLTDASQEDIDVVAQALEADTDIASVALTTADQALAQFKEYSGLGDALDLLGENPLPASLTARFADKIDPLALDDLLASLSQLAGVAEVVVEKTWLERLNDLSAVISRMGLVLAIMFGVGAVLVTASSVRLAIESRLDELRVLKMVGATQGQIRRPFLYFGAIYGFGGGVIAAMLIAFTLVVIEPPLQSLLGSYRQELQLAGFNMLFLLLILTTGCFLGVLGALLAVRQYHMSTNIMTLPSLAPGRDIDAYLQTISHFPVLSTDEEKELAERFYYQEDLEAARQLVLSHLRFVAHIARSYKGYGLSQSDLIQEGNVGLMKAVKRFNPEVGVRLVSFAVHWIKAEMHEFILRNWRIVKVATTKSQRKLFFNLRSNKKRLAWLTEAESQAIADDLGVPVAEVTRMEGRLSANDMAFDADDNDDEQGTAPVHFLASSTQDPADIVAAADLEMEQSERLSEGFATLDKRSRDIVQKRWLTDKKATLHELAAEYGVSAERIRQLEKNAMKKLKKAIAA</sequence>
<dbReference type="InterPro" id="IPR027417">
    <property type="entry name" value="P-loop_NTPase"/>
</dbReference>
<dbReference type="Pfam" id="PF04542">
    <property type="entry name" value="Sigma70_r2"/>
    <property type="match status" value="1"/>
</dbReference>
<dbReference type="PRINTS" id="PR00046">
    <property type="entry name" value="SIGMA70FCT"/>
</dbReference>
<keyword evidence="18" id="KW-0675">Receptor</keyword>
<evidence type="ECO:0000256" key="17">
    <source>
        <dbReference type="ARBA" id="ARBA00023163"/>
    </source>
</evidence>
<dbReference type="GO" id="GO:0003677">
    <property type="term" value="F:DNA binding"/>
    <property type="evidence" value="ECO:0007669"/>
    <property type="project" value="UniProtKB-KW"/>
</dbReference>
<dbReference type="FunFam" id="1.10.10.10:FF:000285">
    <property type="entry name" value="RNA polymerase sigma factor RpoH"/>
    <property type="match status" value="1"/>
</dbReference>
<keyword evidence="14" id="KW-0238">DNA-binding</keyword>
<dbReference type="PROSITE" id="PS50893">
    <property type="entry name" value="ABC_TRANSPORTER_2"/>
    <property type="match status" value="1"/>
</dbReference>
<keyword evidence="15" id="KW-0342">GTP-binding</keyword>
<dbReference type="AlphaFoldDB" id="A0A812UHH4"/>
<dbReference type="InterPro" id="IPR000943">
    <property type="entry name" value="RNA_pol_sigma70"/>
</dbReference>
<dbReference type="GO" id="GO:0006352">
    <property type="term" value="P:DNA-templated transcription initiation"/>
    <property type="evidence" value="ECO:0007669"/>
    <property type="project" value="InterPro"/>
</dbReference>
<dbReference type="InterPro" id="IPR013324">
    <property type="entry name" value="RNA_pol_sigma_r3/r4-like"/>
</dbReference>
<dbReference type="EMBL" id="CAJNJA010026807">
    <property type="protein sequence ID" value="CAE7565686.1"/>
    <property type="molecule type" value="Genomic_DNA"/>
</dbReference>
<dbReference type="InterPro" id="IPR003439">
    <property type="entry name" value="ABC_transporter-like_ATP-bd"/>
</dbReference>
<dbReference type="GO" id="GO:0005524">
    <property type="term" value="F:ATP binding"/>
    <property type="evidence" value="ECO:0007669"/>
    <property type="project" value="UniProtKB-KW"/>
</dbReference>
<dbReference type="SMART" id="SM00962">
    <property type="entry name" value="SRP54"/>
    <property type="match status" value="1"/>
</dbReference>
<dbReference type="NCBIfam" id="TIGR02937">
    <property type="entry name" value="sigma70-ECF"/>
    <property type="match status" value="1"/>
</dbReference>
<feature type="transmembrane region" description="Helical" evidence="20">
    <location>
        <begin position="729"/>
        <end position="755"/>
    </location>
</feature>
<dbReference type="GO" id="GO:0005525">
    <property type="term" value="F:GTP binding"/>
    <property type="evidence" value="ECO:0007669"/>
    <property type="project" value="UniProtKB-KW"/>
</dbReference>
<keyword evidence="11" id="KW-0805">Transcription regulation</keyword>
<evidence type="ECO:0000256" key="9">
    <source>
        <dbReference type="ARBA" id="ARBA00022840"/>
    </source>
</evidence>
<dbReference type="GO" id="GO:0016887">
    <property type="term" value="F:ATP hydrolysis activity"/>
    <property type="evidence" value="ECO:0007669"/>
    <property type="project" value="InterPro"/>
</dbReference>
<dbReference type="HAMAP" id="MF_00961">
    <property type="entry name" value="Sigma70_RpoH"/>
    <property type="match status" value="1"/>
</dbReference>
<dbReference type="Gene3D" id="3.40.50.300">
    <property type="entry name" value="P-loop containing nucleotide triphosphate hydrolases"/>
    <property type="match status" value="2"/>
</dbReference>
<dbReference type="Gene3D" id="3.30.70.3040">
    <property type="match status" value="1"/>
</dbReference>
<dbReference type="Proteomes" id="UP000601435">
    <property type="component" value="Unassembled WGS sequence"/>
</dbReference>
<dbReference type="PANTHER" id="PTHR30376">
    <property type="entry name" value="SIGMA FACTOR RPOH HEAT SHOCK RELATED"/>
    <property type="match status" value="1"/>
</dbReference>
<reference evidence="22" key="1">
    <citation type="submission" date="2021-02" db="EMBL/GenBank/DDBJ databases">
        <authorList>
            <person name="Dougan E. K."/>
            <person name="Rhodes N."/>
            <person name="Thang M."/>
            <person name="Chan C."/>
        </authorList>
    </citation>
    <scope>NUCLEOTIDE SEQUENCE</scope>
</reference>
<dbReference type="FunFam" id="1.20.120.1810:FF:000001">
    <property type="entry name" value="RNA polymerase sigma factor RpoH"/>
    <property type="match status" value="1"/>
</dbReference>
<dbReference type="FunFam" id="3.40.50.300:FF:000053">
    <property type="entry name" value="Signal recognition particle receptor FtsY"/>
    <property type="match status" value="1"/>
</dbReference>
<keyword evidence="12" id="KW-0346">Stress response</keyword>
<evidence type="ECO:0000256" key="13">
    <source>
        <dbReference type="ARBA" id="ARBA00023082"/>
    </source>
</evidence>
<keyword evidence="13" id="KW-0731">Sigma factor</keyword>
<keyword evidence="10 20" id="KW-1133">Transmembrane helix</keyword>
<dbReference type="SMART" id="SM00963">
    <property type="entry name" value="SRP54_N"/>
    <property type="match status" value="1"/>
</dbReference>
<dbReference type="CDD" id="cd17874">
    <property type="entry name" value="FtsY"/>
    <property type="match status" value="1"/>
</dbReference>
<dbReference type="Gene3D" id="1.20.120.1810">
    <property type="match status" value="1"/>
</dbReference>
<dbReference type="PANTHER" id="PTHR30376:SF3">
    <property type="entry name" value="RNA POLYMERASE SIGMA FACTOR RPOH"/>
    <property type="match status" value="1"/>
</dbReference>
<dbReference type="InterPro" id="IPR013822">
    <property type="entry name" value="Signal_recog_particl_SRP54_hlx"/>
</dbReference>
<keyword evidence="4" id="KW-1003">Cell membrane</keyword>
<dbReference type="Gene3D" id="1.10.10.10">
    <property type="entry name" value="Winged helix-like DNA-binding domain superfamily/Winged helix DNA-binding domain"/>
    <property type="match status" value="1"/>
</dbReference>
<dbReference type="HAMAP" id="MF_00920">
    <property type="entry name" value="FtsY"/>
    <property type="match status" value="1"/>
</dbReference>
<evidence type="ECO:0000256" key="19">
    <source>
        <dbReference type="ARBA" id="ARBA00038388"/>
    </source>
</evidence>
<keyword evidence="9" id="KW-0067">ATP-binding</keyword>
<evidence type="ECO:0000256" key="12">
    <source>
        <dbReference type="ARBA" id="ARBA00023016"/>
    </source>
</evidence>
<evidence type="ECO:0000256" key="20">
    <source>
        <dbReference type="SAM" id="Phobius"/>
    </source>
</evidence>
<dbReference type="Pfam" id="PF02881">
    <property type="entry name" value="SRP54_N"/>
    <property type="match status" value="1"/>
</dbReference>
<dbReference type="SUPFAM" id="SSF52540">
    <property type="entry name" value="P-loop containing nucleoside triphosphate hydrolases"/>
    <property type="match status" value="2"/>
</dbReference>
<dbReference type="Pfam" id="PF00005">
    <property type="entry name" value="ABC_tran"/>
    <property type="match status" value="1"/>
</dbReference>
<protein>
    <submittedName>
        <fullName evidence="22">RpoH protein</fullName>
    </submittedName>
</protein>
<dbReference type="PROSITE" id="PS00300">
    <property type="entry name" value="SRP54"/>
    <property type="match status" value="1"/>
</dbReference>
<dbReference type="Pfam" id="PF00140">
    <property type="entry name" value="Sigma70_r1_2"/>
    <property type="match status" value="1"/>
</dbReference>
<evidence type="ECO:0000256" key="14">
    <source>
        <dbReference type="ARBA" id="ARBA00023125"/>
    </source>
</evidence>
<proteinExistence type="inferred from homology"/>
<dbReference type="InterPro" id="IPR003593">
    <property type="entry name" value="AAA+_ATPase"/>
</dbReference>
<keyword evidence="16 20" id="KW-0472">Membrane</keyword>
<dbReference type="OrthoDB" id="1727884at2759"/>
<dbReference type="NCBIfam" id="NF005143">
    <property type="entry name" value="PRK06596.1"/>
    <property type="match status" value="1"/>
</dbReference>
<dbReference type="InterPro" id="IPR000897">
    <property type="entry name" value="SRP54_GTPase_dom"/>
</dbReference>
<dbReference type="NCBIfam" id="TIGR00064">
    <property type="entry name" value="ftsY"/>
    <property type="match status" value="1"/>
</dbReference>
<evidence type="ECO:0000256" key="3">
    <source>
        <dbReference type="ARBA" id="ARBA00007788"/>
    </source>
</evidence>
<gene>
    <name evidence="22" type="primary">rpoH</name>
    <name evidence="22" type="ORF">SNEC2469_LOCUS16441</name>
</gene>
<name>A0A812UHH4_9DINO</name>
<evidence type="ECO:0000256" key="11">
    <source>
        <dbReference type="ARBA" id="ARBA00023015"/>
    </source>
</evidence>
<evidence type="ECO:0000313" key="22">
    <source>
        <dbReference type="EMBL" id="CAE7565686.1"/>
    </source>
</evidence>
<keyword evidence="5" id="KW-0963">Cytoplasm</keyword>
<dbReference type="SMART" id="SM00382">
    <property type="entry name" value="AAA"/>
    <property type="match status" value="2"/>
</dbReference>
<comment type="similarity">
    <text evidence="19">Belongs to the ABC transporter superfamily. Macrolide exporter (TC 3.A.1.122) family.</text>
</comment>
<dbReference type="CDD" id="cd06171">
    <property type="entry name" value="Sigma70_r4"/>
    <property type="match status" value="1"/>
</dbReference>
<dbReference type="InterPro" id="IPR013325">
    <property type="entry name" value="RNA_pol_sigma_r2"/>
</dbReference>
<dbReference type="SUPFAM" id="SSF88946">
    <property type="entry name" value="Sigma2 domain of RNA polymerase sigma factors"/>
    <property type="match status" value="1"/>
</dbReference>
<dbReference type="InterPro" id="IPR014284">
    <property type="entry name" value="RNA_pol_sigma-70_dom"/>
</dbReference>
<dbReference type="InterPro" id="IPR040690">
    <property type="entry name" value="FtsX_ECD"/>
</dbReference>
<feature type="transmembrane region" description="Helical" evidence="20">
    <location>
        <begin position="683"/>
        <end position="705"/>
    </location>
</feature>
<organism evidence="22 23">
    <name type="scientific">Symbiodinium necroappetens</name>
    <dbReference type="NCBI Taxonomy" id="1628268"/>
    <lineage>
        <taxon>Eukaryota</taxon>
        <taxon>Sar</taxon>
        <taxon>Alveolata</taxon>
        <taxon>Dinophyceae</taxon>
        <taxon>Suessiales</taxon>
        <taxon>Symbiodiniaceae</taxon>
        <taxon>Symbiodinium</taxon>
    </lineage>
</organism>
<comment type="similarity">
    <text evidence="3">Belongs to the sigma-70 factor family.</text>
</comment>
<dbReference type="SUPFAM" id="SSF47364">
    <property type="entry name" value="Domain of the SRP/SRP receptor G-proteins"/>
    <property type="match status" value="1"/>
</dbReference>
<feature type="domain" description="ABC transporter" evidence="21">
    <location>
        <begin position="281"/>
        <end position="538"/>
    </location>
</feature>
<feature type="transmembrane region" description="Helical" evidence="20">
    <location>
        <begin position="775"/>
        <end position="799"/>
    </location>
</feature>
<evidence type="ECO:0000256" key="2">
    <source>
        <dbReference type="ARBA" id="ARBA00004429"/>
    </source>
</evidence>
<dbReference type="Pfam" id="PF18075">
    <property type="entry name" value="FtsX_ECD"/>
    <property type="match status" value="1"/>
</dbReference>
<comment type="caution">
    <text evidence="22">The sequence shown here is derived from an EMBL/GenBank/DDBJ whole genome shotgun (WGS) entry which is preliminary data.</text>
</comment>
<dbReference type="InterPro" id="IPR009042">
    <property type="entry name" value="RNA_pol_sigma70_r1_2"/>
</dbReference>
<dbReference type="InterPro" id="IPR004390">
    <property type="entry name" value="SR_rcpt_FtsY"/>
</dbReference>
<dbReference type="Pfam" id="PF00448">
    <property type="entry name" value="SRP54"/>
    <property type="match status" value="1"/>
</dbReference>
<dbReference type="InterPro" id="IPR012759">
    <property type="entry name" value="RNA_pol_sigma_RpoH_proteobac"/>
</dbReference>
<evidence type="ECO:0000256" key="4">
    <source>
        <dbReference type="ARBA" id="ARBA00022475"/>
    </source>
</evidence>
<keyword evidence="8" id="KW-0378">Hydrolase</keyword>
<feature type="transmembrane region" description="Helical" evidence="20">
    <location>
        <begin position="533"/>
        <end position="552"/>
    </location>
</feature>
<dbReference type="InterPro" id="IPR036225">
    <property type="entry name" value="SRP/SRP_N"/>
</dbReference>
<dbReference type="InterPro" id="IPR050813">
    <property type="entry name" value="Sigma-70_Factor"/>
</dbReference>
<dbReference type="InterPro" id="IPR036388">
    <property type="entry name" value="WH-like_DNA-bd_sf"/>
</dbReference>
<dbReference type="FunFam" id="1.20.120.140:FF:000002">
    <property type="entry name" value="Signal recognition particle receptor FtsY"/>
    <property type="match status" value="1"/>
</dbReference>
<keyword evidence="17" id="KW-0804">Transcription</keyword>
<evidence type="ECO:0000313" key="23">
    <source>
        <dbReference type="Proteomes" id="UP000601435"/>
    </source>
</evidence>
<dbReference type="PROSITE" id="PS00716">
    <property type="entry name" value="SIGMA70_2"/>
    <property type="match status" value="1"/>
</dbReference>
<dbReference type="GO" id="GO:0016987">
    <property type="term" value="F:sigma factor activity"/>
    <property type="evidence" value="ECO:0007669"/>
    <property type="project" value="UniProtKB-KW"/>
</dbReference>
<evidence type="ECO:0000256" key="6">
    <source>
        <dbReference type="ARBA" id="ARBA00022692"/>
    </source>
</evidence>
<keyword evidence="6 20" id="KW-0812">Transmembrane</keyword>
<comment type="subcellular location">
    <subcellularLocation>
        <location evidence="2">Cell inner membrane</location>
        <topology evidence="2">Multi-pass membrane protein</topology>
    </subcellularLocation>
    <subcellularLocation>
        <location evidence="1">Membrane</location>
        <topology evidence="1">Peripheral membrane protein</topology>
    </subcellularLocation>
</comment>
<evidence type="ECO:0000256" key="15">
    <source>
        <dbReference type="ARBA" id="ARBA00023134"/>
    </source>
</evidence>
<dbReference type="InterPro" id="IPR003838">
    <property type="entry name" value="ABC3_permease_C"/>
</dbReference>
<accession>A0A812UHH4</accession>
<evidence type="ECO:0000256" key="5">
    <source>
        <dbReference type="ARBA" id="ARBA00022490"/>
    </source>
</evidence>
<dbReference type="InterPro" id="IPR042101">
    <property type="entry name" value="SRP54_N_sf"/>
</dbReference>
<evidence type="ECO:0000256" key="8">
    <source>
        <dbReference type="ARBA" id="ARBA00022801"/>
    </source>
</evidence>
<keyword evidence="7" id="KW-0547">Nucleotide-binding</keyword>
<dbReference type="SUPFAM" id="SSF88659">
    <property type="entry name" value="Sigma3 and sigma4 domains of RNA polymerase sigma factors"/>
    <property type="match status" value="1"/>
</dbReference>